<sequence>MFRRKWREDKGLCSLFDKRSLYRKAAVGRKAEIKSILSAPKTAPESPKLGARQKQFMRPQTQGGATHLQQAELQVKFNSIVEKFKDQQNHQNMYQDSQKQLDQSNRFGNSSTSLILHPSKKSPQISPKFKGQPSPTMIENSIITNRQLFHSRKGSMSHENTQLINNTITTRLDQPTFLDQQRIELLSKSSKALLLGKEGVVSTPPQGVTTAYVRQSWQQQRGNAYQQQLSGSFGKRDHQQRTSGGYFGGTNQQPQFGSDHSTDGDKCVLNSSIYQRVFQPDPNVLVSIGDTPLSRKEEGGDVTPTILGIKTNKSFHMKYAMNQQELNRRKRLQDQGADCGDFTPENTLTLSGNGLYRLADPNAEPLSPQELAYTIVMSQPFNRSGYITKLKIKQQHNSQVINSIAQLRQQQKQKQADSESLVLNSNQSPKHRHPNFSSSQKRKNSLTKGQGTGGLGVSQKIMMQKARYEGGTPTAAADSIVAPGQRKVVNIKLKQNHMRNSQMSNHGKDSTFVRGGGGQYNGNDDLLVRDFETERIQ</sequence>
<gene>
    <name evidence="2" type="ORF">FGO68_gene16968</name>
</gene>
<dbReference type="Proteomes" id="UP000785679">
    <property type="component" value="Unassembled WGS sequence"/>
</dbReference>
<feature type="compositionally biased region" description="Basic residues" evidence="1">
    <location>
        <begin position="429"/>
        <end position="445"/>
    </location>
</feature>
<feature type="compositionally biased region" description="Polar residues" evidence="1">
    <location>
        <begin position="90"/>
        <end position="114"/>
    </location>
</feature>
<feature type="compositionally biased region" description="Polar residues" evidence="1">
    <location>
        <begin position="249"/>
        <end position="259"/>
    </location>
</feature>
<organism evidence="2 3">
    <name type="scientific">Halteria grandinella</name>
    <dbReference type="NCBI Taxonomy" id="5974"/>
    <lineage>
        <taxon>Eukaryota</taxon>
        <taxon>Sar</taxon>
        <taxon>Alveolata</taxon>
        <taxon>Ciliophora</taxon>
        <taxon>Intramacronucleata</taxon>
        <taxon>Spirotrichea</taxon>
        <taxon>Stichotrichia</taxon>
        <taxon>Sporadotrichida</taxon>
        <taxon>Halteriidae</taxon>
        <taxon>Halteria</taxon>
    </lineage>
</organism>
<feature type="region of interest" description="Disordered" evidence="1">
    <location>
        <begin position="229"/>
        <end position="264"/>
    </location>
</feature>
<protein>
    <submittedName>
        <fullName evidence="2">Uncharacterized protein</fullName>
    </submittedName>
</protein>
<dbReference type="EMBL" id="RRYP01002662">
    <property type="protein sequence ID" value="TNV84537.1"/>
    <property type="molecule type" value="Genomic_DNA"/>
</dbReference>
<evidence type="ECO:0000313" key="2">
    <source>
        <dbReference type="EMBL" id="TNV84537.1"/>
    </source>
</evidence>
<accession>A0A8J8NZZ5</accession>
<comment type="caution">
    <text evidence="2">The sequence shown here is derived from an EMBL/GenBank/DDBJ whole genome shotgun (WGS) entry which is preliminary data.</text>
</comment>
<dbReference type="AlphaFoldDB" id="A0A8J8NZZ5"/>
<feature type="region of interest" description="Disordered" evidence="1">
    <location>
        <begin position="406"/>
        <end position="457"/>
    </location>
</feature>
<proteinExistence type="predicted"/>
<evidence type="ECO:0000313" key="3">
    <source>
        <dbReference type="Proteomes" id="UP000785679"/>
    </source>
</evidence>
<reference evidence="2" key="1">
    <citation type="submission" date="2019-06" db="EMBL/GenBank/DDBJ databases">
        <authorList>
            <person name="Zheng W."/>
        </authorList>
    </citation>
    <scope>NUCLEOTIDE SEQUENCE</scope>
    <source>
        <strain evidence="2">QDHG01</strain>
    </source>
</reference>
<evidence type="ECO:0000256" key="1">
    <source>
        <dbReference type="SAM" id="MobiDB-lite"/>
    </source>
</evidence>
<feature type="region of interest" description="Disordered" evidence="1">
    <location>
        <begin position="498"/>
        <end position="518"/>
    </location>
</feature>
<feature type="region of interest" description="Disordered" evidence="1">
    <location>
        <begin position="90"/>
        <end position="135"/>
    </location>
</feature>
<name>A0A8J8NZZ5_HALGN</name>
<keyword evidence="3" id="KW-1185">Reference proteome</keyword>